<comment type="caution">
    <text evidence="2">The sequence shown here is derived from an EMBL/GenBank/DDBJ whole genome shotgun (WGS) entry which is preliminary data.</text>
</comment>
<accession>A0A644VWL1</accession>
<evidence type="ECO:0000256" key="1">
    <source>
        <dbReference type="SAM" id="MobiDB-lite"/>
    </source>
</evidence>
<dbReference type="EMBL" id="VSSQ01000483">
    <property type="protein sequence ID" value="MPL95811.1"/>
    <property type="molecule type" value="Genomic_DNA"/>
</dbReference>
<feature type="compositionally biased region" description="Low complexity" evidence="1">
    <location>
        <begin position="344"/>
        <end position="362"/>
    </location>
</feature>
<feature type="compositionally biased region" description="Basic and acidic residues" evidence="1">
    <location>
        <begin position="111"/>
        <end position="145"/>
    </location>
</feature>
<feature type="compositionally biased region" description="Basic and acidic residues" evidence="1">
    <location>
        <begin position="378"/>
        <end position="397"/>
    </location>
</feature>
<feature type="region of interest" description="Disordered" evidence="1">
    <location>
        <begin position="111"/>
        <end position="479"/>
    </location>
</feature>
<feature type="compositionally biased region" description="Basic and acidic residues" evidence="1">
    <location>
        <begin position="311"/>
        <end position="343"/>
    </location>
</feature>
<feature type="compositionally biased region" description="Low complexity" evidence="1">
    <location>
        <begin position="441"/>
        <end position="469"/>
    </location>
</feature>
<evidence type="ECO:0000313" key="2">
    <source>
        <dbReference type="EMBL" id="MPL95811.1"/>
    </source>
</evidence>
<sequence length="479" mass="53713">MVTLQLALEIHRVARHAEVEDEEDGADEDEVLPVGALPGDVGADRIGDGFQRLEQAHEGDERGVLEHADEGRDDPRDRDLQRLRQDHQPLRLPVIEAERIGRLVLAARQRREPAADHLGDIGGREQRDEDHHPQDDVEVGARRQEVVQQKRGHEQQGDQWHAADELDEHDREGLDQEHVRLPAERQQDAERQRHRDTAGAERDGEQEAAELARGHGLERDRRDPAEDLVDRARHEEPEQHRCDDSAEDREGRAPAGQDPRHEEAHGKARGDHPHRPDRAAPEQPDGEQREHGREFQHPPRQLGEQHRRHRDEHQPEGQHRAPEQLGRVEAEDELRPARADHRPAGAGRALAPALGDDLPALGQRVCGPHTMAEPGIEMADKAPDHGEPREGEHRVQPAREQVLAHPFRQPRLPRGRGFGGKHRLPDEDGTVRRFTHLSAPSAGPCGCRSSSPPRSPARSRGRSASSARSPRVRGRSGSA</sequence>
<feature type="compositionally biased region" description="Basic and acidic residues" evidence="1">
    <location>
        <begin position="151"/>
        <end position="297"/>
    </location>
</feature>
<reference evidence="2" key="1">
    <citation type="submission" date="2019-08" db="EMBL/GenBank/DDBJ databases">
        <authorList>
            <person name="Kucharzyk K."/>
            <person name="Murdoch R.W."/>
            <person name="Higgins S."/>
            <person name="Loffler F."/>
        </authorList>
    </citation>
    <scope>NUCLEOTIDE SEQUENCE</scope>
</reference>
<feature type="region of interest" description="Disordered" evidence="1">
    <location>
        <begin position="55"/>
        <end position="85"/>
    </location>
</feature>
<organism evidence="2">
    <name type="scientific">bioreactor metagenome</name>
    <dbReference type="NCBI Taxonomy" id="1076179"/>
    <lineage>
        <taxon>unclassified sequences</taxon>
        <taxon>metagenomes</taxon>
        <taxon>ecological metagenomes</taxon>
    </lineage>
</organism>
<feature type="compositionally biased region" description="Basic residues" evidence="1">
    <location>
        <begin position="470"/>
        <end position="479"/>
    </location>
</feature>
<dbReference type="AlphaFoldDB" id="A0A644VWL1"/>
<feature type="compositionally biased region" description="Basic residues" evidence="1">
    <location>
        <begin position="411"/>
        <end position="422"/>
    </location>
</feature>
<gene>
    <name evidence="2" type="ORF">SDC9_41983</name>
</gene>
<proteinExistence type="predicted"/>
<protein>
    <submittedName>
        <fullName evidence="2">Uncharacterized protein</fullName>
    </submittedName>
</protein>
<name>A0A644VWL1_9ZZZZ</name>